<evidence type="ECO:0000313" key="5">
    <source>
        <dbReference type="Proteomes" id="UP001165293"/>
    </source>
</evidence>
<sequence>MLLAACNASSGAPDHGATQPDVRPQATACHQAMGSPLGPRRIVDIDARNAHAPIRINVGDVLRVVLPASPATGHAWSLDERVPAFLCVESDPGNRAMSPSGAADTWTFRAHDTGRGLLQFSFSRHGLTDATDARATTFDVRVE</sequence>
<dbReference type="Proteomes" id="UP001165293">
    <property type="component" value="Unassembled WGS sequence"/>
</dbReference>
<evidence type="ECO:0000256" key="2">
    <source>
        <dbReference type="ARBA" id="ARBA00022704"/>
    </source>
</evidence>
<dbReference type="InterPro" id="IPR036331">
    <property type="entry name" value="Chagasin-like_sf"/>
</dbReference>
<dbReference type="RefSeq" id="WP_230526985.1">
    <property type="nucleotide sequence ID" value="NZ_JAJGAK010000002.1"/>
</dbReference>
<keyword evidence="5" id="KW-1185">Reference proteome</keyword>
<keyword evidence="1 4" id="KW-0646">Protease inhibitor</keyword>
<comment type="caution">
    <text evidence="4">The sequence shown here is derived from an EMBL/GenBank/DDBJ whole genome shotgun (WGS) entry which is preliminary data.</text>
</comment>
<proteinExistence type="predicted"/>
<accession>A0ABS8JIF1</accession>
<name>A0ABS8JIF1_9GAMM</name>
<keyword evidence="2" id="KW-0789">Thiol protease inhibitor</keyword>
<evidence type="ECO:0000313" key="4">
    <source>
        <dbReference type="EMBL" id="MCC8363355.1"/>
    </source>
</evidence>
<dbReference type="Gene3D" id="2.60.40.2020">
    <property type="match status" value="1"/>
</dbReference>
<dbReference type="GO" id="GO:0030414">
    <property type="term" value="F:peptidase inhibitor activity"/>
    <property type="evidence" value="ECO:0007669"/>
    <property type="project" value="UniProtKB-KW"/>
</dbReference>
<feature type="domain" description="Proteinase inhibitor I42 chagasin" evidence="3">
    <location>
        <begin position="56"/>
        <end position="141"/>
    </location>
</feature>
<evidence type="ECO:0000256" key="1">
    <source>
        <dbReference type="ARBA" id="ARBA00022690"/>
    </source>
</evidence>
<organism evidence="4 5">
    <name type="scientific">Noviluteimonas lactosilytica</name>
    <dbReference type="NCBI Taxonomy" id="2888523"/>
    <lineage>
        <taxon>Bacteria</taxon>
        <taxon>Pseudomonadati</taxon>
        <taxon>Pseudomonadota</taxon>
        <taxon>Gammaproteobacteria</taxon>
        <taxon>Lysobacterales</taxon>
        <taxon>Lysobacteraceae</taxon>
        <taxon>Noviluteimonas</taxon>
    </lineage>
</organism>
<dbReference type="EMBL" id="JAJGAK010000002">
    <property type="protein sequence ID" value="MCC8363355.1"/>
    <property type="molecule type" value="Genomic_DNA"/>
</dbReference>
<protein>
    <submittedName>
        <fullName evidence="4">Protease inhibitor I42 family protein</fullName>
    </submittedName>
</protein>
<evidence type="ECO:0000259" key="3">
    <source>
        <dbReference type="Pfam" id="PF09394"/>
    </source>
</evidence>
<reference evidence="4" key="1">
    <citation type="submission" date="2021-10" db="EMBL/GenBank/DDBJ databases">
        <authorList>
            <person name="Lyu M."/>
            <person name="Wang X."/>
            <person name="Meng X."/>
            <person name="Xu K."/>
        </authorList>
    </citation>
    <scope>NUCLEOTIDE SEQUENCE</scope>
    <source>
        <strain evidence="4">A6</strain>
    </source>
</reference>
<gene>
    <name evidence="4" type="ORF">LK996_09755</name>
</gene>
<dbReference type="SUPFAM" id="SSF141066">
    <property type="entry name" value="ICP-like"/>
    <property type="match status" value="1"/>
</dbReference>
<dbReference type="InterPro" id="IPR018990">
    <property type="entry name" value="Prot_inh_I42_chagasin"/>
</dbReference>
<dbReference type="Pfam" id="PF09394">
    <property type="entry name" value="Inhibitor_I42"/>
    <property type="match status" value="1"/>
</dbReference>